<comment type="catalytic activity">
    <reaction evidence="14">
        <text>5-phospho-beta-D-ribosylamine + glycine + ATP = N(1)-(5-phospho-beta-D-ribosyl)glycinamide + ADP + phosphate + H(+)</text>
        <dbReference type="Rhea" id="RHEA:17453"/>
        <dbReference type="ChEBI" id="CHEBI:15378"/>
        <dbReference type="ChEBI" id="CHEBI:30616"/>
        <dbReference type="ChEBI" id="CHEBI:43474"/>
        <dbReference type="ChEBI" id="CHEBI:57305"/>
        <dbReference type="ChEBI" id="CHEBI:58681"/>
        <dbReference type="ChEBI" id="CHEBI:143788"/>
        <dbReference type="ChEBI" id="CHEBI:456216"/>
        <dbReference type="EC" id="6.3.4.13"/>
    </reaction>
</comment>
<dbReference type="HAMAP" id="MF_00138">
    <property type="entry name" value="GARS"/>
    <property type="match status" value="1"/>
</dbReference>
<dbReference type="Pfam" id="PF01071">
    <property type="entry name" value="GARS_A"/>
    <property type="match status" value="1"/>
</dbReference>
<evidence type="ECO:0000256" key="7">
    <source>
        <dbReference type="ARBA" id="ARBA00022741"/>
    </source>
</evidence>
<evidence type="ECO:0000256" key="3">
    <source>
        <dbReference type="ARBA" id="ARBA00005174"/>
    </source>
</evidence>
<evidence type="ECO:0000256" key="11">
    <source>
        <dbReference type="ARBA" id="ARBA00038345"/>
    </source>
</evidence>
<keyword evidence="6" id="KW-0479">Metal-binding</keyword>
<dbReference type="Gene3D" id="3.40.50.20">
    <property type="match status" value="1"/>
</dbReference>
<evidence type="ECO:0000256" key="9">
    <source>
        <dbReference type="ARBA" id="ARBA00022840"/>
    </source>
</evidence>
<dbReference type="Gene3D" id="3.30.1490.20">
    <property type="entry name" value="ATP-grasp fold, A domain"/>
    <property type="match status" value="1"/>
</dbReference>
<dbReference type="EC" id="6.3.4.13" evidence="4 14"/>
<comment type="similarity">
    <text evidence="11 14">Belongs to the GARS family.</text>
</comment>
<evidence type="ECO:0000256" key="2">
    <source>
        <dbReference type="ARBA" id="ARBA00001946"/>
    </source>
</evidence>
<keyword evidence="5 14" id="KW-0436">Ligase</keyword>
<evidence type="ECO:0000313" key="17">
    <source>
        <dbReference type="EMBL" id="ACJ00953.1"/>
    </source>
</evidence>
<dbReference type="InterPro" id="IPR020562">
    <property type="entry name" value="PRibGlycinamide_synth_N"/>
</dbReference>
<dbReference type="SUPFAM" id="SSF51246">
    <property type="entry name" value="Rudiment single hybrid motif"/>
    <property type="match status" value="1"/>
</dbReference>
<dbReference type="FunFam" id="3.40.50.20:FF:000006">
    <property type="entry name" value="Phosphoribosylamine--glycine ligase, chloroplastic"/>
    <property type="match status" value="1"/>
</dbReference>
<keyword evidence="9 15" id="KW-0067">ATP-binding</keyword>
<evidence type="ECO:0000256" key="15">
    <source>
        <dbReference type="PROSITE-ProRule" id="PRU00409"/>
    </source>
</evidence>
<dbReference type="InterPro" id="IPR020559">
    <property type="entry name" value="PRibGlycinamide_synth_CS"/>
</dbReference>
<dbReference type="FunFam" id="3.30.1490.20:FF:000006">
    <property type="entry name" value="phosphoribosylamine--glycine ligase, chloroplastic-like"/>
    <property type="match status" value="1"/>
</dbReference>
<protein>
    <recommendedName>
        <fullName evidence="4 14">Phosphoribosylamine--glycine ligase</fullName>
        <ecNumber evidence="4 14">6.3.4.13</ecNumber>
    </recommendedName>
    <alternativeName>
        <fullName evidence="14">GARS</fullName>
    </alternativeName>
    <alternativeName>
        <fullName evidence="12 14">Glycinamide ribonucleotide synthetase</fullName>
    </alternativeName>
    <alternativeName>
        <fullName evidence="13 14">Phosphoribosylglycinamide synthetase</fullName>
    </alternativeName>
</protein>
<evidence type="ECO:0000256" key="1">
    <source>
        <dbReference type="ARBA" id="ARBA00001936"/>
    </source>
</evidence>
<dbReference type="UniPathway" id="UPA00074">
    <property type="reaction ID" value="UER00125"/>
</dbReference>
<comment type="cofactor">
    <cofactor evidence="1">
        <name>Mn(2+)</name>
        <dbReference type="ChEBI" id="CHEBI:29035"/>
    </cofactor>
</comment>
<evidence type="ECO:0000259" key="16">
    <source>
        <dbReference type="PROSITE" id="PS50975"/>
    </source>
</evidence>
<dbReference type="GO" id="GO:0046872">
    <property type="term" value="F:metal ion binding"/>
    <property type="evidence" value="ECO:0007669"/>
    <property type="project" value="UniProtKB-KW"/>
</dbReference>
<feature type="domain" description="ATP-grasp" evidence="16">
    <location>
        <begin position="107"/>
        <end position="318"/>
    </location>
</feature>
<comment type="pathway">
    <text evidence="3 14">Purine metabolism; IMP biosynthesis via de novo pathway; N(1)-(5-phospho-D-ribosyl)glycinamide from 5-phospho-alpha-D-ribose 1-diphosphate: step 2/2.</text>
</comment>
<organism evidence="17 18">
    <name type="scientific">Rhodospirillum centenum (strain ATCC 51521 / SW)</name>
    <dbReference type="NCBI Taxonomy" id="414684"/>
    <lineage>
        <taxon>Bacteria</taxon>
        <taxon>Pseudomonadati</taxon>
        <taxon>Pseudomonadota</taxon>
        <taxon>Alphaproteobacteria</taxon>
        <taxon>Rhodospirillales</taxon>
        <taxon>Rhodospirillaceae</taxon>
        <taxon>Rhodospirillum</taxon>
    </lineage>
</organism>
<keyword evidence="8 14" id="KW-0658">Purine biosynthesis</keyword>
<dbReference type="PROSITE" id="PS50975">
    <property type="entry name" value="ATP_GRASP"/>
    <property type="match status" value="1"/>
</dbReference>
<dbReference type="eggNOG" id="COG0151">
    <property type="taxonomic scope" value="Bacteria"/>
</dbReference>
<dbReference type="InterPro" id="IPR037123">
    <property type="entry name" value="PRibGlycinamide_synth_C_sf"/>
</dbReference>
<dbReference type="GO" id="GO:0005524">
    <property type="term" value="F:ATP binding"/>
    <property type="evidence" value="ECO:0007669"/>
    <property type="project" value="UniProtKB-UniRule"/>
</dbReference>
<gene>
    <name evidence="14 17" type="primary">purD</name>
    <name evidence="17" type="ordered locus">RC1_3604</name>
</gene>
<dbReference type="HOGENOM" id="CLU_027420_3_1_5"/>
<dbReference type="PROSITE" id="PS00184">
    <property type="entry name" value="GARS"/>
    <property type="match status" value="1"/>
</dbReference>
<dbReference type="Pfam" id="PF02843">
    <property type="entry name" value="GARS_C"/>
    <property type="match status" value="1"/>
</dbReference>
<dbReference type="PANTHER" id="PTHR43472">
    <property type="entry name" value="PHOSPHORIBOSYLAMINE--GLYCINE LIGASE"/>
    <property type="match status" value="1"/>
</dbReference>
<keyword evidence="18" id="KW-1185">Reference proteome</keyword>
<evidence type="ECO:0000256" key="12">
    <source>
        <dbReference type="ARBA" id="ARBA00042242"/>
    </source>
</evidence>
<keyword evidence="7 15" id="KW-0547">Nucleotide-binding</keyword>
<dbReference type="NCBIfam" id="TIGR00877">
    <property type="entry name" value="purD"/>
    <property type="match status" value="1"/>
</dbReference>
<dbReference type="SMART" id="SM01210">
    <property type="entry name" value="GARS_C"/>
    <property type="match status" value="1"/>
</dbReference>
<evidence type="ECO:0000256" key="14">
    <source>
        <dbReference type="HAMAP-Rule" id="MF_00138"/>
    </source>
</evidence>
<evidence type="ECO:0000256" key="5">
    <source>
        <dbReference type="ARBA" id="ARBA00022598"/>
    </source>
</evidence>
<dbReference type="FunFam" id="3.90.600.10:FF:000001">
    <property type="entry name" value="Trifunctional purine biosynthetic protein adenosine-3"/>
    <property type="match status" value="1"/>
</dbReference>
<keyword evidence="10" id="KW-0464">Manganese</keyword>
<dbReference type="PANTHER" id="PTHR43472:SF1">
    <property type="entry name" value="PHOSPHORIBOSYLAMINE--GLYCINE LIGASE, CHLOROPLASTIC"/>
    <property type="match status" value="1"/>
</dbReference>
<dbReference type="Gene3D" id="3.90.600.10">
    <property type="entry name" value="Phosphoribosylglycinamide synthetase, C-terminal domain"/>
    <property type="match status" value="1"/>
</dbReference>
<accession>B6IXC9</accession>
<evidence type="ECO:0000256" key="13">
    <source>
        <dbReference type="ARBA" id="ARBA00042864"/>
    </source>
</evidence>
<dbReference type="RefSeq" id="WP_012568729.1">
    <property type="nucleotide sequence ID" value="NC_011420.2"/>
</dbReference>
<evidence type="ECO:0000256" key="10">
    <source>
        <dbReference type="ARBA" id="ARBA00023211"/>
    </source>
</evidence>
<dbReference type="AlphaFoldDB" id="B6IXC9"/>
<dbReference type="SMART" id="SM01209">
    <property type="entry name" value="GARS_A"/>
    <property type="match status" value="1"/>
</dbReference>
<dbReference type="Pfam" id="PF02844">
    <property type="entry name" value="GARS_N"/>
    <property type="match status" value="1"/>
</dbReference>
<dbReference type="InterPro" id="IPR011054">
    <property type="entry name" value="Rudment_hybrid_motif"/>
</dbReference>
<dbReference type="KEGG" id="rce:RC1_3604"/>
<comment type="cofactor">
    <cofactor evidence="2">
        <name>Mg(2+)</name>
        <dbReference type="ChEBI" id="CHEBI:18420"/>
    </cofactor>
</comment>
<dbReference type="Proteomes" id="UP000001591">
    <property type="component" value="Chromosome"/>
</dbReference>
<dbReference type="InterPro" id="IPR020560">
    <property type="entry name" value="PRibGlycinamide_synth_C-dom"/>
</dbReference>
<proteinExistence type="inferred from homology"/>
<evidence type="ECO:0000256" key="4">
    <source>
        <dbReference type="ARBA" id="ARBA00013255"/>
    </source>
</evidence>
<dbReference type="InterPro" id="IPR013815">
    <property type="entry name" value="ATP_grasp_subdomain_1"/>
</dbReference>
<evidence type="ECO:0000256" key="6">
    <source>
        <dbReference type="ARBA" id="ARBA00022723"/>
    </source>
</evidence>
<dbReference type="InterPro" id="IPR011761">
    <property type="entry name" value="ATP-grasp"/>
</dbReference>
<dbReference type="Gene3D" id="3.30.470.20">
    <property type="entry name" value="ATP-grasp fold, B domain"/>
    <property type="match status" value="1"/>
</dbReference>
<dbReference type="STRING" id="414684.RC1_3604"/>
<dbReference type="SUPFAM" id="SSF52440">
    <property type="entry name" value="PreATP-grasp domain"/>
    <property type="match status" value="1"/>
</dbReference>
<evidence type="ECO:0000256" key="8">
    <source>
        <dbReference type="ARBA" id="ARBA00022755"/>
    </source>
</evidence>
<evidence type="ECO:0000313" key="18">
    <source>
        <dbReference type="Proteomes" id="UP000001591"/>
    </source>
</evidence>
<name>B6IXC9_RHOCS</name>
<sequence>MKVLVVGSGGREHALCWAIAASPLCDRLWCAPGNAGIAQAAECVPVAADDVAGLVAFARANGVDFVVVGPEQPLVAGLVDRLTEVGIKAFGPSQAAAEIEGSKGFMKDLCARHGIPTAAYGRFRDAAAAKAFVRRTGAPIVVKADGLAAGKGVVICQTVAEAEAAVDDVLVGGRFGTAGAELVIEEFLDGEEASFFALCDGTTALPLAGAQDHKRAFDGDRGPNTGGMGAYSPAPVLTPELERRIMAEIVEPAVRGMAAEGRPFTGVLFAGIMVVPGPDGQPVPKLLEFNARFGDPECQVICRRLASDLLPALVAAADGQLDHVSLRWREEVALCVVMAAEGYPGDYVKGTEIRGLDRAAEIEDAVVFHAGTARAADGRVLATGGRVLGVTASARTIIDAQRQAYAAVDLIDWPEGFCRRDIGWRALERT</sequence>
<dbReference type="SUPFAM" id="SSF56059">
    <property type="entry name" value="Glutathione synthetase ATP-binding domain-like"/>
    <property type="match status" value="1"/>
</dbReference>
<dbReference type="InterPro" id="IPR020561">
    <property type="entry name" value="PRibGlycinamid_synth_ATP-grasp"/>
</dbReference>
<reference evidence="17 18" key="1">
    <citation type="journal article" date="2010" name="BMC Genomics">
        <title>Metabolic flexibility revealed in the genome of the cyst-forming alpha-1 proteobacterium Rhodospirillum centenum.</title>
        <authorList>
            <person name="Lu Y.K."/>
            <person name="Marden J."/>
            <person name="Han M."/>
            <person name="Swingley W.D."/>
            <person name="Mastrian S.D."/>
            <person name="Chowdhury S.R."/>
            <person name="Hao J."/>
            <person name="Helmy T."/>
            <person name="Kim S."/>
            <person name="Kurdoglu A.A."/>
            <person name="Matthies H.J."/>
            <person name="Rollo D."/>
            <person name="Stothard P."/>
            <person name="Blankenship R.E."/>
            <person name="Bauer C.E."/>
            <person name="Touchman J.W."/>
        </authorList>
    </citation>
    <scope>NUCLEOTIDE SEQUENCE [LARGE SCALE GENOMIC DNA]</scope>
    <source>
        <strain evidence="18">ATCC 51521 / SW</strain>
    </source>
</reference>
<dbReference type="GO" id="GO:0004637">
    <property type="term" value="F:phosphoribosylamine-glycine ligase activity"/>
    <property type="evidence" value="ECO:0007669"/>
    <property type="project" value="UniProtKB-UniRule"/>
</dbReference>
<dbReference type="GO" id="GO:0009113">
    <property type="term" value="P:purine nucleobase biosynthetic process"/>
    <property type="evidence" value="ECO:0007669"/>
    <property type="project" value="InterPro"/>
</dbReference>
<dbReference type="GO" id="GO:0006189">
    <property type="term" value="P:'de novo' IMP biosynthetic process"/>
    <property type="evidence" value="ECO:0007669"/>
    <property type="project" value="UniProtKB-UniRule"/>
</dbReference>
<dbReference type="InterPro" id="IPR016185">
    <property type="entry name" value="PreATP-grasp_dom_sf"/>
</dbReference>
<dbReference type="OrthoDB" id="9807240at2"/>
<dbReference type="InterPro" id="IPR000115">
    <property type="entry name" value="PRibGlycinamide_synth"/>
</dbReference>
<dbReference type="EMBL" id="CP000613">
    <property type="protein sequence ID" value="ACJ00953.1"/>
    <property type="molecule type" value="Genomic_DNA"/>
</dbReference>